<protein>
    <submittedName>
        <fullName evidence="3">Uncharacterized protein</fullName>
    </submittedName>
</protein>
<evidence type="ECO:0000313" key="3">
    <source>
        <dbReference type="EMBL" id="CAE0235125.1"/>
    </source>
</evidence>
<dbReference type="Gene3D" id="3.40.50.1820">
    <property type="entry name" value="alpha/beta hydrolase"/>
    <property type="match status" value="1"/>
</dbReference>
<keyword evidence="2" id="KW-0378">Hydrolase</keyword>
<dbReference type="GO" id="GO:0052689">
    <property type="term" value="F:carboxylic ester hydrolase activity"/>
    <property type="evidence" value="ECO:0007669"/>
    <property type="project" value="TreeGrafter"/>
</dbReference>
<evidence type="ECO:0000256" key="1">
    <source>
        <dbReference type="ARBA" id="ARBA00008645"/>
    </source>
</evidence>
<dbReference type="SUPFAM" id="SSF53474">
    <property type="entry name" value="alpha/beta-Hydrolases"/>
    <property type="match status" value="1"/>
</dbReference>
<organism evidence="3">
    <name type="scientific">Strombidium rassoulzadegani</name>
    <dbReference type="NCBI Taxonomy" id="1082188"/>
    <lineage>
        <taxon>Eukaryota</taxon>
        <taxon>Sar</taxon>
        <taxon>Alveolata</taxon>
        <taxon>Ciliophora</taxon>
        <taxon>Intramacronucleata</taxon>
        <taxon>Spirotrichea</taxon>
        <taxon>Oligotrichia</taxon>
        <taxon>Strombidiidae</taxon>
        <taxon>Strombidium</taxon>
    </lineage>
</organism>
<reference evidence="3" key="1">
    <citation type="submission" date="2021-01" db="EMBL/GenBank/DDBJ databases">
        <authorList>
            <person name="Corre E."/>
            <person name="Pelletier E."/>
            <person name="Niang G."/>
            <person name="Scheremetjew M."/>
            <person name="Finn R."/>
            <person name="Kale V."/>
            <person name="Holt S."/>
            <person name="Cochrane G."/>
            <person name="Meng A."/>
            <person name="Brown T."/>
            <person name="Cohen L."/>
        </authorList>
    </citation>
    <scope>NUCLEOTIDE SEQUENCE</scope>
    <source>
        <strain evidence="3">Ras09</strain>
    </source>
</reference>
<dbReference type="PANTHER" id="PTHR46118:SF4">
    <property type="entry name" value="PROTEIN ABHD11"/>
    <property type="match status" value="1"/>
</dbReference>
<evidence type="ECO:0000256" key="2">
    <source>
        <dbReference type="ARBA" id="ARBA00022801"/>
    </source>
</evidence>
<dbReference type="AlphaFoldDB" id="A0A7S3FWF3"/>
<proteinExistence type="inferred from homology"/>
<name>A0A7S3FWF3_9SPIT</name>
<dbReference type="InterPro" id="IPR029058">
    <property type="entry name" value="AB_hydrolase_fold"/>
</dbReference>
<dbReference type="PANTHER" id="PTHR46118">
    <property type="entry name" value="PROTEIN ABHD11"/>
    <property type="match status" value="1"/>
</dbReference>
<gene>
    <name evidence="3" type="ORF">SRAS04492_LOCUS6932</name>
</gene>
<comment type="similarity">
    <text evidence="1">Belongs to the AB hydrolase superfamily.</text>
</comment>
<dbReference type="EMBL" id="HBIA01013678">
    <property type="protein sequence ID" value="CAE0235125.1"/>
    <property type="molecule type" value="Transcribed_RNA"/>
</dbReference>
<accession>A0A7S3FWF3</accession>
<sequence length="175" mass="20454">MTVACRFPDRVDGVISVDSAPVDEGGREAFGTFTFKVIEFMFDLKEEGLSRQEAIERGKEFFRGKPEFVNLLLTNMDKKSDLIQWMANIDAIYHNFQEVRAFNEDLRFHKDTVYQIVGEKSLIYEHSQYQKVFPQIAEENVVIVKDAGHWVHFEKPQETIELISRFLKDIDDKNN</sequence>